<proteinExistence type="predicted"/>
<dbReference type="EMBL" id="LSDK01000155">
    <property type="protein sequence ID" value="KXB72725.1"/>
    <property type="molecule type" value="Genomic_DNA"/>
</dbReference>
<organism evidence="3 4">
    <name type="scientific">Porphyromonas somerae</name>
    <dbReference type="NCBI Taxonomy" id="322095"/>
    <lineage>
        <taxon>Bacteria</taxon>
        <taxon>Pseudomonadati</taxon>
        <taxon>Bacteroidota</taxon>
        <taxon>Bacteroidia</taxon>
        <taxon>Bacteroidales</taxon>
        <taxon>Porphyromonadaceae</taxon>
        <taxon>Porphyromonas</taxon>
    </lineage>
</organism>
<dbReference type="PATRIC" id="fig|322095.3.peg.2207"/>
<dbReference type="Proteomes" id="UP000070224">
    <property type="component" value="Unassembled WGS sequence"/>
</dbReference>
<dbReference type="SUPFAM" id="SSF159941">
    <property type="entry name" value="MM3350-like"/>
    <property type="match status" value="1"/>
</dbReference>
<comment type="caution">
    <text evidence="3">The sequence shown here is derived from an EMBL/GenBank/DDBJ whole genome shotgun (WGS) entry which is preliminary data.</text>
</comment>
<feature type="domain" description="Plasmid pRiA4b Orf3-like" evidence="2">
    <location>
        <begin position="2"/>
        <end position="126"/>
    </location>
</feature>
<dbReference type="Pfam" id="PF07929">
    <property type="entry name" value="PRiA4_ORF3"/>
    <property type="match status" value="1"/>
</dbReference>
<evidence type="ECO:0000313" key="3">
    <source>
        <dbReference type="EMBL" id="KXB72725.1"/>
    </source>
</evidence>
<reference evidence="4" key="1">
    <citation type="submission" date="2016-01" db="EMBL/GenBank/DDBJ databases">
        <authorList>
            <person name="Mitreva M."/>
            <person name="Pepin K.H."/>
            <person name="Mihindukulasuriya K.A."/>
            <person name="Fulton R."/>
            <person name="Fronick C."/>
            <person name="O'Laughlin M."/>
            <person name="Miner T."/>
            <person name="Herter B."/>
            <person name="Rosa B.A."/>
            <person name="Cordes M."/>
            <person name="Tomlinson C."/>
            <person name="Wollam A."/>
            <person name="Palsikar V.B."/>
            <person name="Mardis E.R."/>
            <person name="Wilson R.K."/>
        </authorList>
    </citation>
    <scope>NUCLEOTIDE SEQUENCE [LARGE SCALE GENOMIC DNA]</scope>
    <source>
        <strain evidence="4">KA00683</strain>
    </source>
</reference>
<dbReference type="AlphaFoldDB" id="A0A134AYG4"/>
<dbReference type="STRING" id="322095.HMPREF3185_02226"/>
<evidence type="ECO:0000256" key="1">
    <source>
        <dbReference type="SAM" id="MobiDB-lite"/>
    </source>
</evidence>
<sequence>MLSDENDFFKRELQIDSEATFLELNDFILDSLGYARDELTTFHLCDEEWQKELEITMMDMGASSDEDSYLMADTHLEDLLDHKGQHLFFVFDMLSERGFFIELAELIPGKSLDKPVVTKAEGKAPKQLESIEVAASRLATPATGEPWDDELFSDESVDEGDIDLEGFDIADAESLY</sequence>
<name>A0A134AYG4_9PORP</name>
<evidence type="ECO:0000313" key="4">
    <source>
        <dbReference type="Proteomes" id="UP000070224"/>
    </source>
</evidence>
<keyword evidence="4" id="KW-1185">Reference proteome</keyword>
<dbReference type="OrthoDB" id="666725at2"/>
<protein>
    <recommendedName>
        <fullName evidence="2">Plasmid pRiA4b Orf3-like domain-containing protein</fullName>
    </recommendedName>
</protein>
<dbReference type="Gene3D" id="3.10.290.30">
    <property type="entry name" value="MM3350-like"/>
    <property type="match status" value="1"/>
</dbReference>
<dbReference type="InterPro" id="IPR012912">
    <property type="entry name" value="Plasmid_pRiA4b_Orf3-like"/>
</dbReference>
<dbReference type="InterPro" id="IPR024047">
    <property type="entry name" value="MM3350-like_sf"/>
</dbReference>
<feature type="compositionally biased region" description="Acidic residues" evidence="1">
    <location>
        <begin position="146"/>
        <end position="163"/>
    </location>
</feature>
<feature type="region of interest" description="Disordered" evidence="1">
    <location>
        <begin position="139"/>
        <end position="163"/>
    </location>
</feature>
<gene>
    <name evidence="3" type="ORF">HMPREF3185_02226</name>
</gene>
<accession>A0A134AYG4</accession>
<evidence type="ECO:0000259" key="2">
    <source>
        <dbReference type="Pfam" id="PF07929"/>
    </source>
</evidence>